<feature type="region of interest" description="Disordered" evidence="6">
    <location>
        <begin position="1"/>
        <end position="23"/>
    </location>
</feature>
<dbReference type="PANTHER" id="PTHR24421">
    <property type="entry name" value="NITRATE/NITRITE SENSOR PROTEIN NARX-RELATED"/>
    <property type="match status" value="1"/>
</dbReference>
<evidence type="ECO:0000256" key="4">
    <source>
        <dbReference type="ARBA" id="ARBA00022777"/>
    </source>
</evidence>
<dbReference type="InterPro" id="IPR036890">
    <property type="entry name" value="HATPase_C_sf"/>
</dbReference>
<keyword evidence="4" id="KW-0418">Kinase</keyword>
<dbReference type="InterPro" id="IPR050482">
    <property type="entry name" value="Sensor_HK_TwoCompSys"/>
</dbReference>
<dbReference type="OrthoDB" id="9778496at2"/>
<evidence type="ECO:0000313" key="10">
    <source>
        <dbReference type="Proteomes" id="UP000298781"/>
    </source>
</evidence>
<keyword evidence="10" id="KW-1185">Reference proteome</keyword>
<dbReference type="PANTHER" id="PTHR24421:SF10">
    <property type="entry name" value="NITRATE_NITRITE SENSOR PROTEIN NARQ"/>
    <property type="match status" value="1"/>
</dbReference>
<dbReference type="KEGG" id="pstg:E8M01_02060"/>
<keyword evidence="3" id="KW-0808">Transferase</keyword>
<evidence type="ECO:0000256" key="6">
    <source>
        <dbReference type="SAM" id="MobiDB-lite"/>
    </source>
</evidence>
<dbReference type="InterPro" id="IPR003594">
    <property type="entry name" value="HATPase_dom"/>
</dbReference>
<evidence type="ECO:0000256" key="1">
    <source>
        <dbReference type="ARBA" id="ARBA00000085"/>
    </source>
</evidence>
<dbReference type="EMBL" id="CP039690">
    <property type="protein sequence ID" value="QCI63126.1"/>
    <property type="molecule type" value="Genomic_DNA"/>
</dbReference>
<dbReference type="EC" id="2.7.13.3" evidence="2"/>
<gene>
    <name evidence="9" type="ORF">E8M01_02060</name>
</gene>
<sequence length="492" mass="53115">MSEPRDADIANETASGGGGSARSSDRAEYGLWSLLKAALQPWNALGLEHQFLIAATLAVGLSMASLGYWVEQRVRSSWVQGMAQIGALSVQGYLARHVQMLDTSRVLPQESRDEIQSLLSRTSLGTGVAIIKIWGLDGSLIFSTRASDTHSELGARTIERVKAGQVVVHPYYDEVTGSSSYIGIYAPLRKEVTGEIIAIGEFYEYSNFLDQEIKDVKYATWLVIFLASFVIVILLQLMIKRASYLISAQQDLLRANLARAGALAERNNILRRAADRARLNATVLNEAYLASIGADIHDGPIQMLSLMMLKLPDTGVQAEEPGAAGRTTASVRADLEPLIQQTLADLRNLSAGLVLPEVENLSAAETVRLAITRHEHQTGTTVMRDVADMPLNVPRAIRVCAYRIVQEGLTNAYKHAGGHGQRVSARLQAGMLEIVVGDSGSAPPPRPLSSPAAAKLGLRGMKNRIKALRGSLVVRRLAGGGTEILASLPVRV</sequence>
<evidence type="ECO:0000313" key="9">
    <source>
        <dbReference type="EMBL" id="QCI63126.1"/>
    </source>
</evidence>
<dbReference type="Gene3D" id="3.30.565.10">
    <property type="entry name" value="Histidine kinase-like ATPase, C-terminal domain"/>
    <property type="match status" value="1"/>
</dbReference>
<keyword evidence="7" id="KW-0472">Membrane</keyword>
<evidence type="ECO:0000259" key="8">
    <source>
        <dbReference type="Pfam" id="PF02518"/>
    </source>
</evidence>
<dbReference type="GO" id="GO:0000160">
    <property type="term" value="P:phosphorelay signal transduction system"/>
    <property type="evidence" value="ECO:0007669"/>
    <property type="project" value="UniProtKB-KW"/>
</dbReference>
<evidence type="ECO:0000256" key="7">
    <source>
        <dbReference type="SAM" id="Phobius"/>
    </source>
</evidence>
<keyword evidence="5" id="KW-0902">Two-component regulatory system</keyword>
<evidence type="ECO:0000256" key="2">
    <source>
        <dbReference type="ARBA" id="ARBA00012438"/>
    </source>
</evidence>
<proteinExistence type="predicted"/>
<accession>A0A4D7B0Y9</accession>
<dbReference type="CDD" id="cd16917">
    <property type="entry name" value="HATPase_UhpB-NarQ-NarX-like"/>
    <property type="match status" value="1"/>
</dbReference>
<dbReference type="Proteomes" id="UP000298781">
    <property type="component" value="Chromosome"/>
</dbReference>
<dbReference type="GO" id="GO:0004673">
    <property type="term" value="F:protein histidine kinase activity"/>
    <property type="evidence" value="ECO:0007669"/>
    <property type="project" value="UniProtKB-EC"/>
</dbReference>
<keyword evidence="7" id="KW-1133">Transmembrane helix</keyword>
<organism evidence="9 10">
    <name type="scientific">Phreatobacter stygius</name>
    <dbReference type="NCBI Taxonomy" id="1940610"/>
    <lineage>
        <taxon>Bacteria</taxon>
        <taxon>Pseudomonadati</taxon>
        <taxon>Pseudomonadota</taxon>
        <taxon>Alphaproteobacteria</taxon>
        <taxon>Hyphomicrobiales</taxon>
        <taxon>Phreatobacteraceae</taxon>
        <taxon>Phreatobacter</taxon>
    </lineage>
</organism>
<protein>
    <recommendedName>
        <fullName evidence="2">histidine kinase</fullName>
        <ecNumber evidence="2">2.7.13.3</ecNumber>
    </recommendedName>
</protein>
<feature type="transmembrane region" description="Helical" evidence="7">
    <location>
        <begin position="218"/>
        <end position="239"/>
    </location>
</feature>
<feature type="domain" description="Histidine kinase/HSP90-like ATPase" evidence="8">
    <location>
        <begin position="402"/>
        <end position="491"/>
    </location>
</feature>
<keyword evidence="7" id="KW-0812">Transmembrane</keyword>
<dbReference type="AlphaFoldDB" id="A0A4D7B0Y9"/>
<evidence type="ECO:0000256" key="5">
    <source>
        <dbReference type="ARBA" id="ARBA00023012"/>
    </source>
</evidence>
<name>A0A4D7B0Y9_9HYPH</name>
<dbReference type="Pfam" id="PF02518">
    <property type="entry name" value="HATPase_c"/>
    <property type="match status" value="1"/>
</dbReference>
<dbReference type="RefSeq" id="WP_136958588.1">
    <property type="nucleotide sequence ID" value="NZ_CP039690.1"/>
</dbReference>
<evidence type="ECO:0000256" key="3">
    <source>
        <dbReference type="ARBA" id="ARBA00022679"/>
    </source>
</evidence>
<dbReference type="SUPFAM" id="SSF55874">
    <property type="entry name" value="ATPase domain of HSP90 chaperone/DNA topoisomerase II/histidine kinase"/>
    <property type="match status" value="1"/>
</dbReference>
<feature type="transmembrane region" description="Helical" evidence="7">
    <location>
        <begin position="51"/>
        <end position="70"/>
    </location>
</feature>
<reference evidence="9 10" key="1">
    <citation type="submission" date="2019-04" db="EMBL/GenBank/DDBJ databases">
        <title>Phreatobacter aquaticus sp. nov.</title>
        <authorList>
            <person name="Choi A."/>
        </authorList>
    </citation>
    <scope>NUCLEOTIDE SEQUENCE [LARGE SCALE GENOMIC DNA]</scope>
    <source>
        <strain evidence="9 10">KCTC 52518</strain>
    </source>
</reference>
<comment type="catalytic activity">
    <reaction evidence="1">
        <text>ATP + protein L-histidine = ADP + protein N-phospho-L-histidine.</text>
        <dbReference type="EC" id="2.7.13.3"/>
    </reaction>
</comment>